<evidence type="ECO:0000256" key="1">
    <source>
        <dbReference type="ARBA" id="ARBA00012513"/>
    </source>
</evidence>
<dbReference type="AlphaFoldDB" id="A0A0P0XE50"/>
<comment type="catalytic activity">
    <reaction evidence="8">
        <text>L-seryl-[protein] + ATP = O-phospho-L-seryl-[protein] + ADP + H(+)</text>
        <dbReference type="Rhea" id="RHEA:17989"/>
        <dbReference type="Rhea" id="RHEA-COMP:9863"/>
        <dbReference type="Rhea" id="RHEA-COMP:11604"/>
        <dbReference type="ChEBI" id="CHEBI:15378"/>
        <dbReference type="ChEBI" id="CHEBI:29999"/>
        <dbReference type="ChEBI" id="CHEBI:30616"/>
        <dbReference type="ChEBI" id="CHEBI:83421"/>
        <dbReference type="ChEBI" id="CHEBI:456216"/>
        <dbReference type="EC" id="2.7.11.1"/>
    </reaction>
</comment>
<evidence type="ECO:0000313" key="13">
    <source>
        <dbReference type="Proteomes" id="UP000059680"/>
    </source>
</evidence>
<dbReference type="KEGG" id="osa:4345150"/>
<keyword evidence="5" id="KW-0418">Kinase</keyword>
<keyword evidence="10" id="KW-0472">Membrane</keyword>
<dbReference type="InterPro" id="IPR008271">
    <property type="entry name" value="Ser/Thr_kinase_AS"/>
</dbReference>
<dbReference type="Gene3D" id="1.10.510.10">
    <property type="entry name" value="Transferase(Phosphotransferase) domain 1"/>
    <property type="match status" value="2"/>
</dbReference>
<feature type="domain" description="Protein kinase" evidence="11">
    <location>
        <begin position="133"/>
        <end position="647"/>
    </location>
</feature>
<evidence type="ECO:0000256" key="4">
    <source>
        <dbReference type="ARBA" id="ARBA00022741"/>
    </source>
</evidence>
<evidence type="ECO:0000256" key="5">
    <source>
        <dbReference type="ARBA" id="ARBA00022777"/>
    </source>
</evidence>
<dbReference type="InterPro" id="IPR000719">
    <property type="entry name" value="Prot_kinase_dom"/>
</dbReference>
<feature type="compositionally biased region" description="Basic and acidic residues" evidence="9">
    <location>
        <begin position="389"/>
        <end position="405"/>
    </location>
</feature>
<feature type="compositionally biased region" description="Basic and acidic residues" evidence="9">
    <location>
        <begin position="435"/>
        <end position="446"/>
    </location>
</feature>
<dbReference type="STRING" id="39947.A0A0P0XE50"/>
<keyword evidence="6" id="KW-0067">ATP-binding</keyword>
<dbReference type="FunCoup" id="A0A0P0XE50">
    <property type="interactions" value="1945"/>
</dbReference>
<organism evidence="12 13">
    <name type="scientific">Oryza sativa subsp. japonica</name>
    <name type="common">Rice</name>
    <dbReference type="NCBI Taxonomy" id="39947"/>
    <lineage>
        <taxon>Eukaryota</taxon>
        <taxon>Viridiplantae</taxon>
        <taxon>Streptophyta</taxon>
        <taxon>Embryophyta</taxon>
        <taxon>Tracheophyta</taxon>
        <taxon>Spermatophyta</taxon>
        <taxon>Magnoliopsida</taxon>
        <taxon>Liliopsida</taxon>
        <taxon>Poales</taxon>
        <taxon>Poaceae</taxon>
        <taxon>BOP clade</taxon>
        <taxon>Oryzoideae</taxon>
        <taxon>Oryzeae</taxon>
        <taxon>Oryzinae</taxon>
        <taxon>Oryza</taxon>
        <taxon>Oryza sativa</taxon>
    </lineage>
</organism>
<feature type="compositionally biased region" description="Low complexity" evidence="9">
    <location>
        <begin position="654"/>
        <end position="665"/>
    </location>
</feature>
<feature type="region of interest" description="Disordered" evidence="9">
    <location>
        <begin position="30"/>
        <end position="57"/>
    </location>
</feature>
<dbReference type="SUPFAM" id="SSF56112">
    <property type="entry name" value="Protein kinase-like (PK-like)"/>
    <property type="match status" value="1"/>
</dbReference>
<reference evidence="12 13" key="2">
    <citation type="journal article" date="2013" name="Plant Cell Physiol.">
        <title>Rice Annotation Project Database (RAP-DB): an integrative and interactive database for rice genomics.</title>
        <authorList>
            <person name="Sakai H."/>
            <person name="Lee S.S."/>
            <person name="Tanaka T."/>
            <person name="Numa H."/>
            <person name="Kim J."/>
            <person name="Kawahara Y."/>
            <person name="Wakimoto H."/>
            <person name="Yang C.C."/>
            <person name="Iwamoto M."/>
            <person name="Abe T."/>
            <person name="Yamada Y."/>
            <person name="Muto A."/>
            <person name="Inokuchi H."/>
            <person name="Ikemura T."/>
            <person name="Matsumoto T."/>
            <person name="Sasaki T."/>
            <person name="Itoh T."/>
        </authorList>
    </citation>
    <scope>NUCLEOTIDE SEQUENCE [LARGE SCALE GENOMIC DNA]</scope>
    <source>
        <strain evidence="13">cv. Nipponbare</strain>
    </source>
</reference>
<keyword evidence="2" id="KW-0723">Serine/threonine-protein kinase</keyword>
<evidence type="ECO:0000256" key="10">
    <source>
        <dbReference type="SAM" id="Phobius"/>
    </source>
</evidence>
<proteinExistence type="predicted"/>
<gene>
    <name evidence="12" type="ordered locus">Os08g0275200</name>
    <name evidence="12" type="ORF">OSNPB_080275200</name>
</gene>
<sequence length="677" mass="72884">MSFPSSICSYVSSPRLLYEPTQCPSISWSAGRTHHVPSPTSAMPSRLLQQLPPPPPPPPLNRRHHHLLLAASAAAATATALLLLLLLLLVALYLRSRRARRRSPTLPFSPPPAPARPLRRYSRRALRRATGGFHPSRLLGRGAASPVYLATFPDASLAAVKTCSSPHELHLLASLPESPRLVSLLGYSGPGGGADDRPLLLVFEYLPHGSLQAALFGDARDGRFLDWPRRLAVIRDVARALAFLHAECQPPVVHGDLKPSNVLLDADFRAKLADFGLARFKTPDAIAASGAGADDFMSQELGEAGELFSTACAAAAGGGVKADAKDESGPAAAWGKEWWWKQDGSGELDSRDYVAEWIGSQICPARNPDWADDNDGDANDNNKNSPSGTDEHAVAASPEDKKDADCNGNAGGGGDKKPEATKMREWWKEEFFEEMSKKGGSFDKRRGGGGGGGGKPWLRSISMNTGNGNANGDGGNNIEATSGLDISSFRRNRKRSRRRGRSVGSGDMHSGDFLSRELSTTTSMRGTVCYVAPECGGGPCEHGAELLEKADIYSFGVLALVILSGRRPLHILSSPMKLEKANLVSWCRQLARAGNVLELMDERLDGGYDKDQATLCVQLALLCLQRQPEQRPDSTDIVKILAGEMDLPPPPVDYSPSPRVRPFPRSSRRAQPPDATE</sequence>
<evidence type="ECO:0000256" key="3">
    <source>
        <dbReference type="ARBA" id="ARBA00022679"/>
    </source>
</evidence>
<reference evidence="13" key="1">
    <citation type="journal article" date="2005" name="Nature">
        <title>The map-based sequence of the rice genome.</title>
        <authorList>
            <consortium name="International rice genome sequencing project (IRGSP)"/>
            <person name="Matsumoto T."/>
            <person name="Wu J."/>
            <person name="Kanamori H."/>
            <person name="Katayose Y."/>
            <person name="Fujisawa M."/>
            <person name="Namiki N."/>
            <person name="Mizuno H."/>
            <person name="Yamamoto K."/>
            <person name="Antonio B.A."/>
            <person name="Baba T."/>
            <person name="Sakata K."/>
            <person name="Nagamura Y."/>
            <person name="Aoki H."/>
            <person name="Arikawa K."/>
            <person name="Arita K."/>
            <person name="Bito T."/>
            <person name="Chiden Y."/>
            <person name="Fujitsuka N."/>
            <person name="Fukunaka R."/>
            <person name="Hamada M."/>
            <person name="Harada C."/>
            <person name="Hayashi A."/>
            <person name="Hijishita S."/>
            <person name="Honda M."/>
            <person name="Hosokawa S."/>
            <person name="Ichikawa Y."/>
            <person name="Idonuma A."/>
            <person name="Iijima M."/>
            <person name="Ikeda M."/>
            <person name="Ikeno M."/>
            <person name="Ito K."/>
            <person name="Ito S."/>
            <person name="Ito T."/>
            <person name="Ito Y."/>
            <person name="Ito Y."/>
            <person name="Iwabuchi A."/>
            <person name="Kamiya K."/>
            <person name="Karasawa W."/>
            <person name="Kurita K."/>
            <person name="Katagiri S."/>
            <person name="Kikuta A."/>
            <person name="Kobayashi H."/>
            <person name="Kobayashi N."/>
            <person name="Machita K."/>
            <person name="Maehara T."/>
            <person name="Masukawa M."/>
            <person name="Mizubayashi T."/>
            <person name="Mukai Y."/>
            <person name="Nagasaki H."/>
            <person name="Nagata Y."/>
            <person name="Naito S."/>
            <person name="Nakashima M."/>
            <person name="Nakama Y."/>
            <person name="Nakamichi Y."/>
            <person name="Nakamura M."/>
            <person name="Meguro A."/>
            <person name="Negishi M."/>
            <person name="Ohta I."/>
            <person name="Ohta T."/>
            <person name="Okamoto M."/>
            <person name="Ono N."/>
            <person name="Saji S."/>
            <person name="Sakaguchi M."/>
            <person name="Sakai K."/>
            <person name="Shibata M."/>
            <person name="Shimokawa T."/>
            <person name="Song J."/>
            <person name="Takazaki Y."/>
            <person name="Terasawa K."/>
            <person name="Tsugane M."/>
            <person name="Tsuji K."/>
            <person name="Ueda S."/>
            <person name="Waki K."/>
            <person name="Yamagata H."/>
            <person name="Yamamoto M."/>
            <person name="Yamamoto S."/>
            <person name="Yamane H."/>
            <person name="Yoshiki S."/>
            <person name="Yoshihara R."/>
            <person name="Yukawa K."/>
            <person name="Zhong H."/>
            <person name="Yano M."/>
            <person name="Yuan Q."/>
            <person name="Ouyang S."/>
            <person name="Liu J."/>
            <person name="Jones K.M."/>
            <person name="Gansberger K."/>
            <person name="Moffat K."/>
            <person name="Hill J."/>
            <person name="Bera J."/>
            <person name="Fadrosh D."/>
            <person name="Jin S."/>
            <person name="Johri S."/>
            <person name="Kim M."/>
            <person name="Overton L."/>
            <person name="Reardon M."/>
            <person name="Tsitrin T."/>
            <person name="Vuong H."/>
            <person name="Weaver B."/>
            <person name="Ciecko A."/>
            <person name="Tallon L."/>
            <person name="Jackson J."/>
            <person name="Pai G."/>
            <person name="Aken S.V."/>
            <person name="Utterback T."/>
            <person name="Reidmuller S."/>
            <person name="Feldblyum T."/>
            <person name="Hsiao J."/>
            <person name="Zismann V."/>
            <person name="Iobst S."/>
            <person name="de Vazeille A.R."/>
            <person name="Buell C.R."/>
            <person name="Ying K."/>
            <person name="Li Y."/>
            <person name="Lu T."/>
            <person name="Huang Y."/>
            <person name="Zhao Q."/>
            <person name="Feng Q."/>
            <person name="Zhang L."/>
            <person name="Zhu J."/>
            <person name="Weng Q."/>
            <person name="Mu J."/>
            <person name="Lu Y."/>
            <person name="Fan D."/>
            <person name="Liu Y."/>
            <person name="Guan J."/>
            <person name="Zhang Y."/>
            <person name="Yu S."/>
            <person name="Liu X."/>
            <person name="Zhang Y."/>
            <person name="Hong G."/>
            <person name="Han B."/>
            <person name="Choisne N."/>
            <person name="Demange N."/>
            <person name="Orjeda G."/>
            <person name="Samain S."/>
            <person name="Cattolico L."/>
            <person name="Pelletier E."/>
            <person name="Couloux A."/>
            <person name="Segurens B."/>
            <person name="Wincker P."/>
            <person name="D'Hont A."/>
            <person name="Scarpelli C."/>
            <person name="Weissenbach J."/>
            <person name="Salanoubat M."/>
            <person name="Quetier F."/>
            <person name="Yu Y."/>
            <person name="Kim H.R."/>
            <person name="Rambo T."/>
            <person name="Currie J."/>
            <person name="Collura K."/>
            <person name="Luo M."/>
            <person name="Yang T."/>
            <person name="Ammiraju J.S.S."/>
            <person name="Engler F."/>
            <person name="Soderlund C."/>
            <person name="Wing R.A."/>
            <person name="Palmer L.E."/>
            <person name="de la Bastide M."/>
            <person name="Spiegel L."/>
            <person name="Nascimento L."/>
            <person name="Zutavern T."/>
            <person name="O'Shaughnessy A."/>
            <person name="Dike S."/>
            <person name="Dedhia N."/>
            <person name="Preston R."/>
            <person name="Balija V."/>
            <person name="McCombie W.R."/>
            <person name="Chow T."/>
            <person name="Chen H."/>
            <person name="Chung M."/>
            <person name="Chen C."/>
            <person name="Shaw J."/>
            <person name="Wu H."/>
            <person name="Hsiao K."/>
            <person name="Chao Y."/>
            <person name="Chu M."/>
            <person name="Cheng C."/>
            <person name="Hour A."/>
            <person name="Lee P."/>
            <person name="Lin S."/>
            <person name="Lin Y."/>
            <person name="Liou J."/>
            <person name="Liu S."/>
            <person name="Hsing Y."/>
            <person name="Raghuvanshi S."/>
            <person name="Mohanty A."/>
            <person name="Bharti A.K."/>
            <person name="Gaur A."/>
            <person name="Gupta V."/>
            <person name="Kumar D."/>
            <person name="Ravi V."/>
            <person name="Vij S."/>
            <person name="Kapur A."/>
            <person name="Khurana P."/>
            <person name="Khurana P."/>
            <person name="Khurana J.P."/>
            <person name="Tyagi A.K."/>
            <person name="Gaikwad K."/>
            <person name="Singh A."/>
            <person name="Dalal V."/>
            <person name="Srivastava S."/>
            <person name="Dixit A."/>
            <person name="Pal A.K."/>
            <person name="Ghazi I.A."/>
            <person name="Yadav M."/>
            <person name="Pandit A."/>
            <person name="Bhargava A."/>
            <person name="Sureshbabu K."/>
            <person name="Batra K."/>
            <person name="Sharma T.R."/>
            <person name="Mohapatra T."/>
            <person name="Singh N.K."/>
            <person name="Messing J."/>
            <person name="Nelson A.B."/>
            <person name="Fuks G."/>
            <person name="Kavchok S."/>
            <person name="Keizer G."/>
            <person name="Linton E."/>
            <person name="Llaca V."/>
            <person name="Song R."/>
            <person name="Tanyolac B."/>
            <person name="Young S."/>
            <person name="Ho-Il K."/>
            <person name="Hahn J.H."/>
            <person name="Sangsakoo G."/>
            <person name="Vanavichit A."/>
            <person name="de Mattos Luiz.A.T."/>
            <person name="Zimmer P.D."/>
            <person name="Malone G."/>
            <person name="Dellagostin O."/>
            <person name="de Oliveira A.C."/>
            <person name="Bevan M."/>
            <person name="Bancroft I."/>
            <person name="Minx P."/>
            <person name="Cordum H."/>
            <person name="Wilson R."/>
            <person name="Cheng Z."/>
            <person name="Jin W."/>
            <person name="Jiang J."/>
            <person name="Leong S.A."/>
            <person name="Iwama H."/>
            <person name="Gojobori T."/>
            <person name="Itoh T."/>
            <person name="Niimura Y."/>
            <person name="Fujii Y."/>
            <person name="Habara T."/>
            <person name="Sakai H."/>
            <person name="Sato Y."/>
            <person name="Wilson G."/>
            <person name="Kumar K."/>
            <person name="McCouch S."/>
            <person name="Juretic N."/>
            <person name="Hoen D."/>
            <person name="Wright S."/>
            <person name="Bruskiewich R."/>
            <person name="Bureau T."/>
            <person name="Miyao A."/>
            <person name="Hirochika H."/>
            <person name="Nishikawa T."/>
            <person name="Kadowaki K."/>
            <person name="Sugiura M."/>
            <person name="Burr B."/>
            <person name="Sasaki T."/>
        </authorList>
    </citation>
    <scope>NUCLEOTIDE SEQUENCE [LARGE SCALE GENOMIC DNA]</scope>
    <source>
        <strain evidence="13">cv. Nipponbare</strain>
    </source>
</reference>
<feature type="region of interest" description="Disordered" evidence="9">
    <location>
        <begin position="364"/>
        <end position="421"/>
    </location>
</feature>
<feature type="region of interest" description="Disordered" evidence="9">
    <location>
        <begin position="642"/>
        <end position="677"/>
    </location>
</feature>
<dbReference type="OMA" id="GGGPCEH"/>
<keyword evidence="10" id="KW-0812">Transmembrane</keyword>
<name>A0A0P0XE50_ORYSJ</name>
<dbReference type="InterPro" id="IPR044576">
    <property type="entry name" value="At4g25390-like"/>
</dbReference>
<keyword evidence="13" id="KW-1185">Reference proteome</keyword>
<dbReference type="PANTHER" id="PTHR46821">
    <property type="entry name" value="OS07G0586332 PROTEIN"/>
    <property type="match status" value="1"/>
</dbReference>
<dbReference type="PANTHER" id="PTHR46821:SF4">
    <property type="entry name" value="OS08G0275200 PROTEIN"/>
    <property type="match status" value="1"/>
</dbReference>
<dbReference type="Gramene" id="Os08t0275200-00">
    <property type="protein sequence ID" value="Os08t0275200-00"/>
    <property type="gene ID" value="Os08g0275200"/>
</dbReference>
<evidence type="ECO:0000256" key="2">
    <source>
        <dbReference type="ARBA" id="ARBA00022527"/>
    </source>
</evidence>
<dbReference type="GO" id="GO:0005524">
    <property type="term" value="F:ATP binding"/>
    <property type="evidence" value="ECO:0007669"/>
    <property type="project" value="UniProtKB-KW"/>
</dbReference>
<dbReference type="PROSITE" id="PS00108">
    <property type="entry name" value="PROTEIN_KINASE_ST"/>
    <property type="match status" value="1"/>
</dbReference>
<protein>
    <recommendedName>
        <fullName evidence="1">non-specific serine/threonine protein kinase</fullName>
        <ecNumber evidence="1">2.7.11.1</ecNumber>
    </recommendedName>
</protein>
<dbReference type="InterPro" id="IPR011009">
    <property type="entry name" value="Kinase-like_dom_sf"/>
</dbReference>
<evidence type="ECO:0000256" key="6">
    <source>
        <dbReference type="ARBA" id="ARBA00022840"/>
    </source>
</evidence>
<dbReference type="Pfam" id="PF00069">
    <property type="entry name" value="Pkinase"/>
    <property type="match status" value="1"/>
</dbReference>
<dbReference type="EC" id="2.7.11.1" evidence="1"/>
<dbReference type="EMBL" id="AP014964">
    <property type="protein sequence ID" value="BAT04673.1"/>
    <property type="molecule type" value="Genomic_DNA"/>
</dbReference>
<evidence type="ECO:0000256" key="9">
    <source>
        <dbReference type="SAM" id="MobiDB-lite"/>
    </source>
</evidence>
<keyword evidence="3" id="KW-0808">Transferase</keyword>
<keyword evidence="4" id="KW-0547">Nucleotide-binding</keyword>
<comment type="catalytic activity">
    <reaction evidence="7">
        <text>L-threonyl-[protein] + ATP = O-phospho-L-threonyl-[protein] + ADP + H(+)</text>
        <dbReference type="Rhea" id="RHEA:46608"/>
        <dbReference type="Rhea" id="RHEA-COMP:11060"/>
        <dbReference type="Rhea" id="RHEA-COMP:11605"/>
        <dbReference type="ChEBI" id="CHEBI:15378"/>
        <dbReference type="ChEBI" id="CHEBI:30013"/>
        <dbReference type="ChEBI" id="CHEBI:30616"/>
        <dbReference type="ChEBI" id="CHEBI:61977"/>
        <dbReference type="ChEBI" id="CHEBI:456216"/>
        <dbReference type="EC" id="2.7.11.1"/>
    </reaction>
</comment>
<evidence type="ECO:0000313" key="12">
    <source>
        <dbReference type="EMBL" id="BAT04673.1"/>
    </source>
</evidence>
<feature type="compositionally biased region" description="Basic residues" evidence="9">
    <location>
        <begin position="490"/>
        <end position="501"/>
    </location>
</feature>
<dbReference type="PaxDb" id="39947-A0A0P0XE50"/>
<evidence type="ECO:0000259" key="11">
    <source>
        <dbReference type="PROSITE" id="PS50011"/>
    </source>
</evidence>
<accession>A0A0P0XE50</accession>
<dbReference type="Proteomes" id="UP000059680">
    <property type="component" value="Chromosome 8"/>
</dbReference>
<dbReference type="InParanoid" id="A0A0P0XE50"/>
<dbReference type="SMART" id="SM00220">
    <property type="entry name" value="S_TKc"/>
    <property type="match status" value="1"/>
</dbReference>
<evidence type="ECO:0000256" key="7">
    <source>
        <dbReference type="ARBA" id="ARBA00047899"/>
    </source>
</evidence>
<dbReference type="GO" id="GO:0004674">
    <property type="term" value="F:protein serine/threonine kinase activity"/>
    <property type="evidence" value="ECO:0007669"/>
    <property type="project" value="UniProtKB-KW"/>
</dbReference>
<keyword evidence="10" id="KW-1133">Transmembrane helix</keyword>
<reference evidence="12 13" key="3">
    <citation type="journal article" date="2013" name="Rice">
        <title>Improvement of the Oryza sativa Nipponbare reference genome using next generation sequence and optical map data.</title>
        <authorList>
            <person name="Kawahara Y."/>
            <person name="de la Bastide M."/>
            <person name="Hamilton J.P."/>
            <person name="Kanamori H."/>
            <person name="McCombie W.R."/>
            <person name="Ouyang S."/>
            <person name="Schwartz D.C."/>
            <person name="Tanaka T."/>
            <person name="Wu J."/>
            <person name="Zhou S."/>
            <person name="Childs K.L."/>
            <person name="Davidson R.M."/>
            <person name="Lin H."/>
            <person name="Quesada-Ocampo L."/>
            <person name="Vaillancourt B."/>
            <person name="Sakai H."/>
            <person name="Lee S.S."/>
            <person name="Kim J."/>
            <person name="Numa H."/>
            <person name="Itoh T."/>
            <person name="Buell C.R."/>
            <person name="Matsumoto T."/>
        </authorList>
    </citation>
    <scope>NUCLEOTIDE SEQUENCE [LARGE SCALE GENOMIC DNA]</scope>
    <source>
        <strain evidence="13">cv. Nipponbare</strain>
    </source>
</reference>
<dbReference type="OrthoDB" id="4062651at2759"/>
<feature type="region of interest" description="Disordered" evidence="9">
    <location>
        <begin position="435"/>
        <end position="514"/>
    </location>
</feature>
<feature type="transmembrane region" description="Helical" evidence="10">
    <location>
        <begin position="67"/>
        <end position="94"/>
    </location>
</feature>
<dbReference type="FunFam" id="1.10.510.10:FF:001023">
    <property type="entry name" value="Os07g0541700 protein"/>
    <property type="match status" value="1"/>
</dbReference>
<evidence type="ECO:0000256" key="8">
    <source>
        <dbReference type="ARBA" id="ARBA00048679"/>
    </source>
</evidence>
<dbReference type="PROSITE" id="PS50011">
    <property type="entry name" value="PROTEIN_KINASE_DOM"/>
    <property type="match status" value="1"/>
</dbReference>
<dbReference type="eggNOG" id="KOG1187">
    <property type="taxonomic scope" value="Eukaryota"/>
</dbReference>